<dbReference type="Pfam" id="PF00809">
    <property type="entry name" value="Pterin_bind"/>
    <property type="match status" value="1"/>
</dbReference>
<dbReference type="GO" id="GO:0005829">
    <property type="term" value="C:cytosol"/>
    <property type="evidence" value="ECO:0007669"/>
    <property type="project" value="TreeGrafter"/>
</dbReference>
<dbReference type="EC" id="2.5.1.15" evidence="4 9"/>
<evidence type="ECO:0000313" key="11">
    <source>
        <dbReference type="EMBL" id="ACF13802.1"/>
    </source>
</evidence>
<keyword evidence="8 9" id="KW-0289">Folate biosynthesis</keyword>
<keyword evidence="6 9" id="KW-0479">Metal-binding</keyword>
<dbReference type="KEGG" id="cts:Ctha_1339"/>
<dbReference type="SUPFAM" id="SSF51717">
    <property type="entry name" value="Dihydropteroate synthetase-like"/>
    <property type="match status" value="1"/>
</dbReference>
<dbReference type="eggNOG" id="COG0294">
    <property type="taxonomic scope" value="Bacteria"/>
</dbReference>
<evidence type="ECO:0000256" key="1">
    <source>
        <dbReference type="ARBA" id="ARBA00000012"/>
    </source>
</evidence>
<evidence type="ECO:0000256" key="7">
    <source>
        <dbReference type="ARBA" id="ARBA00022842"/>
    </source>
</evidence>
<evidence type="ECO:0000313" key="12">
    <source>
        <dbReference type="Proteomes" id="UP000001208"/>
    </source>
</evidence>
<dbReference type="PROSITE" id="PS00792">
    <property type="entry name" value="DHPS_1"/>
    <property type="match status" value="1"/>
</dbReference>
<evidence type="ECO:0000256" key="9">
    <source>
        <dbReference type="RuleBase" id="RU361205"/>
    </source>
</evidence>
<comment type="catalytic activity">
    <reaction evidence="1">
        <text>(7,8-dihydropterin-6-yl)methyl diphosphate + 4-aminobenzoate = 7,8-dihydropteroate + diphosphate</text>
        <dbReference type="Rhea" id="RHEA:19949"/>
        <dbReference type="ChEBI" id="CHEBI:17836"/>
        <dbReference type="ChEBI" id="CHEBI:17839"/>
        <dbReference type="ChEBI" id="CHEBI:33019"/>
        <dbReference type="ChEBI" id="CHEBI:72950"/>
        <dbReference type="EC" id="2.5.1.15"/>
    </reaction>
</comment>
<protein>
    <recommendedName>
        <fullName evidence="4 9">Dihydropteroate synthase</fullName>
        <shortName evidence="9">DHPS</shortName>
        <ecNumber evidence="4 9">2.5.1.15</ecNumber>
    </recommendedName>
    <alternativeName>
        <fullName evidence="9">Dihydropteroate pyrophosphorylase</fullName>
    </alternativeName>
</protein>
<evidence type="ECO:0000259" key="10">
    <source>
        <dbReference type="PROSITE" id="PS50972"/>
    </source>
</evidence>
<dbReference type="EMBL" id="CP001100">
    <property type="protein sequence ID" value="ACF13802.1"/>
    <property type="molecule type" value="Genomic_DNA"/>
</dbReference>
<dbReference type="PROSITE" id="PS50972">
    <property type="entry name" value="PTERIN_BINDING"/>
    <property type="match status" value="1"/>
</dbReference>
<feature type="domain" description="Pterin-binding" evidence="10">
    <location>
        <begin position="31"/>
        <end position="299"/>
    </location>
</feature>
<comment type="cofactor">
    <cofactor evidence="2 9">
        <name>Mg(2+)</name>
        <dbReference type="ChEBI" id="CHEBI:18420"/>
    </cofactor>
</comment>
<organism evidence="11 12">
    <name type="scientific">Chloroherpeton thalassium (strain ATCC 35110 / GB-78)</name>
    <dbReference type="NCBI Taxonomy" id="517418"/>
    <lineage>
        <taxon>Bacteria</taxon>
        <taxon>Pseudomonadati</taxon>
        <taxon>Chlorobiota</taxon>
        <taxon>Chlorobiia</taxon>
        <taxon>Chlorobiales</taxon>
        <taxon>Chloroherpetonaceae</taxon>
        <taxon>Chloroherpeton</taxon>
    </lineage>
</organism>
<dbReference type="GO" id="GO:0046654">
    <property type="term" value="P:tetrahydrofolate biosynthetic process"/>
    <property type="evidence" value="ECO:0007669"/>
    <property type="project" value="UniProtKB-UniPathway"/>
</dbReference>
<dbReference type="Proteomes" id="UP000001208">
    <property type="component" value="Chromosome"/>
</dbReference>
<comment type="similarity">
    <text evidence="9">Belongs to the DHPS family.</text>
</comment>
<dbReference type="PANTHER" id="PTHR20941:SF1">
    <property type="entry name" value="FOLIC ACID SYNTHESIS PROTEIN FOL1"/>
    <property type="match status" value="1"/>
</dbReference>
<dbReference type="PROSITE" id="PS00793">
    <property type="entry name" value="DHPS_2"/>
    <property type="match status" value="1"/>
</dbReference>
<dbReference type="HOGENOM" id="CLU_008023_0_2_10"/>
<dbReference type="InterPro" id="IPR045031">
    <property type="entry name" value="DHP_synth-like"/>
</dbReference>
<keyword evidence="7 9" id="KW-0460">Magnesium</keyword>
<dbReference type="STRING" id="517418.Ctha_1339"/>
<sequence length="310" mass="34180">MNMLRRDDELQIKENFIFKFHGHRLDFLERPQIMGILNITPDSFSDGGRFVKNGMSQIDVDKAVLEAEQMVQDGADIIDIGGESTRPGSEEVSVAEEIRRTASVIDALARKIHVPISIDTWKSEVAEAALKAGATIVNDISGFHFDENLAPLCARYQVPAILMHIRQKPHDMSWSFNDTTTYRELVAEVKAFLADSLKLAEAHGVTQTILDVGFGFGKNVQGNFELLASLAEFKSFERPLLAGLSRKSFIGQALQNEKNEHVPTHARLFGTVAANTIALMNGANVLRVHDVKAAADAMKIVRATKLAQAK</sequence>
<dbReference type="Gene3D" id="3.20.20.20">
    <property type="entry name" value="Dihydropteroate synthase-like"/>
    <property type="match status" value="1"/>
</dbReference>
<dbReference type="GO" id="GO:0046656">
    <property type="term" value="P:folic acid biosynthetic process"/>
    <property type="evidence" value="ECO:0007669"/>
    <property type="project" value="UniProtKB-KW"/>
</dbReference>
<accession>B3QZA9</accession>
<comment type="pathway">
    <text evidence="3 9">Cofactor biosynthesis; tetrahydrofolate biosynthesis; 7,8-dihydrofolate from 2-amino-4-hydroxy-6-hydroxymethyl-7,8-dihydropteridine diphosphate and 4-aminobenzoate: step 1/2.</text>
</comment>
<evidence type="ECO:0000256" key="2">
    <source>
        <dbReference type="ARBA" id="ARBA00001946"/>
    </source>
</evidence>
<dbReference type="InterPro" id="IPR006390">
    <property type="entry name" value="DHP_synth_dom"/>
</dbReference>
<proteinExistence type="inferred from homology"/>
<dbReference type="RefSeq" id="WP_012499886.1">
    <property type="nucleotide sequence ID" value="NC_011026.1"/>
</dbReference>
<comment type="function">
    <text evidence="9">Catalyzes the condensation of para-aminobenzoate (pABA) with 6-hydroxymethyl-7,8-dihydropterin diphosphate (DHPt-PP) to form 7,8-dihydropteroate (H2Pte), the immediate precursor of folate derivatives.</text>
</comment>
<dbReference type="InterPro" id="IPR000489">
    <property type="entry name" value="Pterin-binding_dom"/>
</dbReference>
<evidence type="ECO:0000256" key="3">
    <source>
        <dbReference type="ARBA" id="ARBA00004763"/>
    </source>
</evidence>
<evidence type="ECO:0000256" key="4">
    <source>
        <dbReference type="ARBA" id="ARBA00012458"/>
    </source>
</evidence>
<keyword evidence="5 9" id="KW-0808">Transferase</keyword>
<dbReference type="GO" id="GO:0046872">
    <property type="term" value="F:metal ion binding"/>
    <property type="evidence" value="ECO:0007669"/>
    <property type="project" value="UniProtKB-KW"/>
</dbReference>
<evidence type="ECO:0000256" key="8">
    <source>
        <dbReference type="ARBA" id="ARBA00022909"/>
    </source>
</evidence>
<evidence type="ECO:0000256" key="5">
    <source>
        <dbReference type="ARBA" id="ARBA00022679"/>
    </source>
</evidence>
<dbReference type="NCBIfam" id="TIGR01496">
    <property type="entry name" value="DHPS"/>
    <property type="match status" value="1"/>
</dbReference>
<dbReference type="InterPro" id="IPR011005">
    <property type="entry name" value="Dihydropteroate_synth-like_sf"/>
</dbReference>
<dbReference type="CDD" id="cd00739">
    <property type="entry name" value="DHPS"/>
    <property type="match status" value="1"/>
</dbReference>
<dbReference type="AlphaFoldDB" id="B3QZA9"/>
<keyword evidence="12" id="KW-1185">Reference proteome</keyword>
<reference evidence="11 12" key="1">
    <citation type="submission" date="2008-06" db="EMBL/GenBank/DDBJ databases">
        <title>Complete sequence of Chloroherpeton thalassium ATCC 35110.</title>
        <authorList>
            <consortium name="US DOE Joint Genome Institute"/>
            <person name="Lucas S."/>
            <person name="Copeland A."/>
            <person name="Lapidus A."/>
            <person name="Glavina del Rio T."/>
            <person name="Dalin E."/>
            <person name="Tice H."/>
            <person name="Bruce D."/>
            <person name="Goodwin L."/>
            <person name="Pitluck S."/>
            <person name="Schmutz J."/>
            <person name="Larimer F."/>
            <person name="Land M."/>
            <person name="Hauser L."/>
            <person name="Kyrpides N."/>
            <person name="Mikhailova N."/>
            <person name="Liu Z."/>
            <person name="Li T."/>
            <person name="Zhao F."/>
            <person name="Overmann J."/>
            <person name="Bryant D.A."/>
            <person name="Richardson P."/>
        </authorList>
    </citation>
    <scope>NUCLEOTIDE SEQUENCE [LARGE SCALE GENOMIC DNA]</scope>
    <source>
        <strain evidence="12">ATCC 35110 / GB-78</strain>
    </source>
</reference>
<dbReference type="PANTHER" id="PTHR20941">
    <property type="entry name" value="FOLATE SYNTHESIS PROTEINS"/>
    <property type="match status" value="1"/>
</dbReference>
<name>B3QZA9_CHLT3</name>
<gene>
    <name evidence="11" type="ordered locus">Ctha_1339</name>
</gene>
<dbReference type="GO" id="GO:0004156">
    <property type="term" value="F:dihydropteroate synthase activity"/>
    <property type="evidence" value="ECO:0007669"/>
    <property type="project" value="UniProtKB-EC"/>
</dbReference>
<dbReference type="UniPathway" id="UPA00077">
    <property type="reaction ID" value="UER00156"/>
</dbReference>
<evidence type="ECO:0000256" key="6">
    <source>
        <dbReference type="ARBA" id="ARBA00022723"/>
    </source>
</evidence>